<organism evidence="2 3">
    <name type="scientific">Pedobacter cryoconitis</name>
    <dbReference type="NCBI Taxonomy" id="188932"/>
    <lineage>
        <taxon>Bacteria</taxon>
        <taxon>Pseudomonadati</taxon>
        <taxon>Bacteroidota</taxon>
        <taxon>Sphingobacteriia</taxon>
        <taxon>Sphingobacteriales</taxon>
        <taxon>Sphingobacteriaceae</taxon>
        <taxon>Pedobacter</taxon>
    </lineage>
</organism>
<keyword evidence="3" id="KW-1185">Reference proteome</keyword>
<evidence type="ECO:0000313" key="2">
    <source>
        <dbReference type="EMBL" id="AMP99773.1"/>
    </source>
</evidence>
<feature type="domain" description="Phosphatidic acid phosphatase type 2/haloperoxidase" evidence="1">
    <location>
        <begin position="127"/>
        <end position="227"/>
    </location>
</feature>
<dbReference type="AlphaFoldDB" id="A0A127VEL8"/>
<dbReference type="PANTHER" id="PTHR14969">
    <property type="entry name" value="SPHINGOSINE-1-PHOSPHATE PHOSPHOHYDROLASE"/>
    <property type="match status" value="1"/>
</dbReference>
<dbReference type="Pfam" id="PF01569">
    <property type="entry name" value="PAP2"/>
    <property type="match status" value="1"/>
</dbReference>
<dbReference type="SUPFAM" id="SSF48317">
    <property type="entry name" value="Acid phosphatase/Vanadium-dependent haloperoxidase"/>
    <property type="match status" value="1"/>
</dbReference>
<sequence>MKNHITYTISILLMFWTTSLFSQSPPVVFKSISDTSGKKKADQQQNFKNPVRVSSIIIPSVALAYGFVKLGNNALTNLDVEAKHEFYSEHPHKQFIVDNYLQFAPGAAVFALNGLGLKGKNSLLDQSGVYLLSNIILNATTQSLKGITAVTRPDGTPRAFPSGHAAEAFASAEFLRREYGDQSVWYTISGYTAAATVGILRMYNNRHWFSDVVAGAGLGVLSTQASYWLYPKIKRIFSNKPKNNALIMPTYRSGTFGLGMVKTF</sequence>
<dbReference type="EMBL" id="CP014504">
    <property type="protein sequence ID" value="AMP99773.1"/>
    <property type="molecule type" value="Genomic_DNA"/>
</dbReference>
<protein>
    <submittedName>
        <fullName evidence="2">Membrane-associated phospholipid phosphatase</fullName>
    </submittedName>
</protein>
<dbReference type="InterPro" id="IPR036938">
    <property type="entry name" value="PAP2/HPO_sf"/>
</dbReference>
<gene>
    <name evidence="2" type="ORF">AY601_2898</name>
</gene>
<dbReference type="Proteomes" id="UP000071561">
    <property type="component" value="Chromosome"/>
</dbReference>
<dbReference type="PANTHER" id="PTHR14969:SF13">
    <property type="entry name" value="AT30094P"/>
    <property type="match status" value="1"/>
</dbReference>
<dbReference type="SMART" id="SM00014">
    <property type="entry name" value="acidPPc"/>
    <property type="match status" value="1"/>
</dbReference>
<dbReference type="RefSeq" id="WP_068402233.1">
    <property type="nucleotide sequence ID" value="NZ_CP014504.1"/>
</dbReference>
<evidence type="ECO:0000259" key="1">
    <source>
        <dbReference type="SMART" id="SM00014"/>
    </source>
</evidence>
<dbReference type="InterPro" id="IPR000326">
    <property type="entry name" value="PAP2/HPO"/>
</dbReference>
<dbReference type="Gene3D" id="1.20.144.10">
    <property type="entry name" value="Phosphatidic acid phosphatase type 2/haloperoxidase"/>
    <property type="match status" value="1"/>
</dbReference>
<dbReference type="PATRIC" id="fig|188932.3.peg.3023"/>
<dbReference type="OrthoDB" id="9773582at2"/>
<proteinExistence type="predicted"/>
<accession>A0A127VEL8</accession>
<name>A0A127VEL8_9SPHI</name>
<dbReference type="KEGG" id="pcm:AY601_2898"/>
<reference evidence="2 3" key="1">
    <citation type="submission" date="2016-03" db="EMBL/GenBank/DDBJ databases">
        <title>Complete genome sequence of Pedobacter cryoconitis PAMC 27485.</title>
        <authorList>
            <person name="Lee J."/>
            <person name="Kim O.-S."/>
        </authorList>
    </citation>
    <scope>NUCLEOTIDE SEQUENCE [LARGE SCALE GENOMIC DNA]</scope>
    <source>
        <strain evidence="2 3">PAMC 27485</strain>
    </source>
</reference>
<evidence type="ECO:0000313" key="3">
    <source>
        <dbReference type="Proteomes" id="UP000071561"/>
    </source>
</evidence>